<evidence type="ECO:0000256" key="1">
    <source>
        <dbReference type="ARBA" id="ARBA00004651"/>
    </source>
</evidence>
<dbReference type="AlphaFoldDB" id="A0A6I4STD9"/>
<keyword evidence="5 6" id="KW-0472">Membrane</keyword>
<feature type="transmembrane region" description="Helical" evidence="6">
    <location>
        <begin position="313"/>
        <end position="336"/>
    </location>
</feature>
<feature type="transmembrane region" description="Helical" evidence="6">
    <location>
        <begin position="153"/>
        <end position="174"/>
    </location>
</feature>
<dbReference type="PROSITE" id="PS50850">
    <property type="entry name" value="MFS"/>
    <property type="match status" value="1"/>
</dbReference>
<feature type="transmembrane region" description="Helical" evidence="6">
    <location>
        <begin position="380"/>
        <end position="399"/>
    </location>
</feature>
<dbReference type="Gene3D" id="1.20.1250.20">
    <property type="entry name" value="MFS general substrate transporter like domains"/>
    <property type="match status" value="2"/>
</dbReference>
<feature type="transmembrane region" description="Helical" evidence="6">
    <location>
        <begin position="259"/>
        <end position="277"/>
    </location>
</feature>
<gene>
    <name evidence="8" type="ORF">GRI89_04445</name>
</gene>
<dbReference type="Proteomes" id="UP000433652">
    <property type="component" value="Unassembled WGS sequence"/>
</dbReference>
<dbReference type="OrthoDB" id="9807274at2"/>
<reference evidence="8 9" key="1">
    <citation type="submission" date="2019-12" db="EMBL/GenBank/DDBJ databases">
        <title>Genomic-based taxomic classification of the family Erythrobacteraceae.</title>
        <authorList>
            <person name="Xu L."/>
        </authorList>
    </citation>
    <scope>NUCLEOTIDE SEQUENCE [LARGE SCALE GENOMIC DNA]</scope>
    <source>
        <strain evidence="8 9">MCCC 1K01500</strain>
    </source>
</reference>
<feature type="transmembrane region" description="Helical" evidence="6">
    <location>
        <begin position="16"/>
        <end position="35"/>
    </location>
</feature>
<dbReference type="EMBL" id="WTYM01000030">
    <property type="protein sequence ID" value="MXO58789.1"/>
    <property type="molecule type" value="Genomic_DNA"/>
</dbReference>
<keyword evidence="2" id="KW-1003">Cell membrane</keyword>
<feature type="domain" description="Major facilitator superfamily (MFS) profile" evidence="7">
    <location>
        <begin position="22"/>
        <end position="404"/>
    </location>
</feature>
<keyword evidence="3 6" id="KW-0812">Transmembrane</keyword>
<dbReference type="InterPro" id="IPR036259">
    <property type="entry name" value="MFS_trans_sf"/>
</dbReference>
<evidence type="ECO:0000256" key="5">
    <source>
        <dbReference type="ARBA" id="ARBA00023136"/>
    </source>
</evidence>
<dbReference type="InterPro" id="IPR011701">
    <property type="entry name" value="MFS"/>
</dbReference>
<evidence type="ECO:0000259" key="7">
    <source>
        <dbReference type="PROSITE" id="PS50850"/>
    </source>
</evidence>
<dbReference type="InterPro" id="IPR050189">
    <property type="entry name" value="MFS_Efflux_Transporters"/>
</dbReference>
<evidence type="ECO:0000256" key="4">
    <source>
        <dbReference type="ARBA" id="ARBA00022989"/>
    </source>
</evidence>
<keyword evidence="9" id="KW-1185">Reference proteome</keyword>
<feature type="transmembrane region" description="Helical" evidence="6">
    <location>
        <begin position="56"/>
        <end position="76"/>
    </location>
</feature>
<comment type="subcellular location">
    <subcellularLocation>
        <location evidence="1">Cell membrane</location>
        <topology evidence="1">Multi-pass membrane protein</topology>
    </subcellularLocation>
</comment>
<name>A0A6I4STD9_9SPHN</name>
<dbReference type="GO" id="GO:0022857">
    <property type="term" value="F:transmembrane transporter activity"/>
    <property type="evidence" value="ECO:0007669"/>
    <property type="project" value="InterPro"/>
</dbReference>
<comment type="caution">
    <text evidence="8">The sequence shown here is derived from an EMBL/GenBank/DDBJ whole genome shotgun (WGS) entry which is preliminary data.</text>
</comment>
<keyword evidence="4 6" id="KW-1133">Transmembrane helix</keyword>
<evidence type="ECO:0000313" key="8">
    <source>
        <dbReference type="EMBL" id="MXO58789.1"/>
    </source>
</evidence>
<evidence type="ECO:0000313" key="9">
    <source>
        <dbReference type="Proteomes" id="UP000433652"/>
    </source>
</evidence>
<organism evidence="8 9">
    <name type="scientific">Croceibacterium salegens</name>
    <dbReference type="NCBI Taxonomy" id="1737568"/>
    <lineage>
        <taxon>Bacteria</taxon>
        <taxon>Pseudomonadati</taxon>
        <taxon>Pseudomonadota</taxon>
        <taxon>Alphaproteobacteria</taxon>
        <taxon>Sphingomonadales</taxon>
        <taxon>Erythrobacteraceae</taxon>
        <taxon>Croceibacterium</taxon>
    </lineage>
</organism>
<feature type="transmembrane region" description="Helical" evidence="6">
    <location>
        <begin position="88"/>
        <end position="111"/>
    </location>
</feature>
<protein>
    <submittedName>
        <fullName evidence="8">MFS transporter</fullName>
    </submittedName>
</protein>
<dbReference type="PANTHER" id="PTHR43124:SF3">
    <property type="entry name" value="CHLORAMPHENICOL EFFLUX PUMP RV0191"/>
    <property type="match status" value="1"/>
</dbReference>
<feature type="transmembrane region" description="Helical" evidence="6">
    <location>
        <begin position="227"/>
        <end position="247"/>
    </location>
</feature>
<dbReference type="PANTHER" id="PTHR43124">
    <property type="entry name" value="PURINE EFFLUX PUMP PBUE"/>
    <property type="match status" value="1"/>
</dbReference>
<feature type="transmembrane region" description="Helical" evidence="6">
    <location>
        <begin position="348"/>
        <end position="368"/>
    </location>
</feature>
<evidence type="ECO:0000256" key="6">
    <source>
        <dbReference type="SAM" id="Phobius"/>
    </source>
</evidence>
<dbReference type="Pfam" id="PF07690">
    <property type="entry name" value="MFS_1"/>
    <property type="match status" value="1"/>
</dbReference>
<sequence>MATAVDTGMSAAAPSARYQALLVGLLGVNIGIVFLDRTAFGLLAPMIQPEFGLDNAQVGMITGVLAIGWAISSFALPRAADITGKAKLLLVCATVVFSLASISSGLALGFLTMMAARLLMGFAEGGLPPLTFHIVTSEVPPERRGLAVGMTSTIGLQAIPLLGPLVIVGVGTAWGWREAFWVAGVPGLVMAALIWFLIRNPPHERTDDTPKGAIGPLLKVRNIRFSVLLAALNMTCYASLLGFGPLYLVNVAGMDNVTMGAAVTGVGVVGVVCAFIGPMLSDRYGRKPVIFGAYAIAIVGALMMALSNGSQSMVFAGTLIAGAGGAGTGALIMAIIPGESAPSHLRGTAMGFNAGVGEILGAGLMPVVVGMAADRFGLGILPWILAGAGALFCLLTLGLKETAPAVLARRASA</sequence>
<dbReference type="RefSeq" id="WP_159792593.1">
    <property type="nucleotide sequence ID" value="NZ_WTYM01000030.1"/>
</dbReference>
<feature type="transmembrane region" description="Helical" evidence="6">
    <location>
        <begin position="289"/>
        <end position="307"/>
    </location>
</feature>
<proteinExistence type="predicted"/>
<dbReference type="InterPro" id="IPR020846">
    <property type="entry name" value="MFS_dom"/>
</dbReference>
<accession>A0A6I4STD9</accession>
<feature type="transmembrane region" description="Helical" evidence="6">
    <location>
        <begin position="180"/>
        <end position="198"/>
    </location>
</feature>
<dbReference type="GO" id="GO:0005886">
    <property type="term" value="C:plasma membrane"/>
    <property type="evidence" value="ECO:0007669"/>
    <property type="project" value="UniProtKB-SubCell"/>
</dbReference>
<evidence type="ECO:0000256" key="3">
    <source>
        <dbReference type="ARBA" id="ARBA00022692"/>
    </source>
</evidence>
<evidence type="ECO:0000256" key="2">
    <source>
        <dbReference type="ARBA" id="ARBA00022475"/>
    </source>
</evidence>
<dbReference type="SUPFAM" id="SSF103473">
    <property type="entry name" value="MFS general substrate transporter"/>
    <property type="match status" value="1"/>
</dbReference>